<accession>A0A0F8ZQA8</accession>
<proteinExistence type="predicted"/>
<dbReference type="AlphaFoldDB" id="A0A0F8ZQA8"/>
<name>A0A0F8ZQA8_9ZZZZ</name>
<comment type="caution">
    <text evidence="1">The sequence shown here is derived from an EMBL/GenBank/DDBJ whole genome shotgun (WGS) entry which is preliminary data.</text>
</comment>
<sequence length="32" mass="3502">MALVDAYGRQVQATAPQLEEAARWAGASYLTY</sequence>
<evidence type="ECO:0000313" key="1">
    <source>
        <dbReference type="EMBL" id="KKK62081.1"/>
    </source>
</evidence>
<reference evidence="1" key="1">
    <citation type="journal article" date="2015" name="Nature">
        <title>Complex archaea that bridge the gap between prokaryotes and eukaryotes.</title>
        <authorList>
            <person name="Spang A."/>
            <person name="Saw J.H."/>
            <person name="Jorgensen S.L."/>
            <person name="Zaremba-Niedzwiedzka K."/>
            <person name="Martijn J."/>
            <person name="Lind A.E."/>
            <person name="van Eijk R."/>
            <person name="Schleper C."/>
            <person name="Guy L."/>
            <person name="Ettema T.J."/>
        </authorList>
    </citation>
    <scope>NUCLEOTIDE SEQUENCE</scope>
</reference>
<protein>
    <submittedName>
        <fullName evidence="1">Uncharacterized protein</fullName>
    </submittedName>
</protein>
<dbReference type="EMBL" id="LAZR01062167">
    <property type="protein sequence ID" value="KKK62081.1"/>
    <property type="molecule type" value="Genomic_DNA"/>
</dbReference>
<organism evidence="1">
    <name type="scientific">marine sediment metagenome</name>
    <dbReference type="NCBI Taxonomy" id="412755"/>
    <lineage>
        <taxon>unclassified sequences</taxon>
        <taxon>metagenomes</taxon>
        <taxon>ecological metagenomes</taxon>
    </lineage>
</organism>
<feature type="non-terminal residue" evidence="1">
    <location>
        <position position="32"/>
    </location>
</feature>
<gene>
    <name evidence="1" type="ORF">LCGC14_3007910</name>
</gene>